<dbReference type="GO" id="GO:0016491">
    <property type="term" value="F:oxidoreductase activity"/>
    <property type="evidence" value="ECO:0007669"/>
    <property type="project" value="UniProtKB-KW"/>
</dbReference>
<feature type="domain" description="NADP-dependent oxidoreductase" evidence="2">
    <location>
        <begin position="5"/>
        <end position="315"/>
    </location>
</feature>
<dbReference type="PROSITE" id="PS00062">
    <property type="entry name" value="ALDOKETO_REDUCTASE_2"/>
    <property type="match status" value="1"/>
</dbReference>
<dbReference type="CDD" id="cd19075">
    <property type="entry name" value="AKR_AKR7A1-5"/>
    <property type="match status" value="1"/>
</dbReference>
<name>A0A0C2FFK4_9PEZI</name>
<dbReference type="InterPro" id="IPR023210">
    <property type="entry name" value="NADP_OxRdtase_dom"/>
</dbReference>
<dbReference type="SUPFAM" id="SSF51430">
    <property type="entry name" value="NAD(P)-linked oxidoreductase"/>
    <property type="match status" value="1"/>
</dbReference>
<comment type="caution">
    <text evidence="3">The sequence shown here is derived from an EMBL/GenBank/DDBJ whole genome shotgun (WGS) entry which is preliminary data.</text>
</comment>
<evidence type="ECO:0000259" key="2">
    <source>
        <dbReference type="Pfam" id="PF00248"/>
    </source>
</evidence>
<accession>A0A0C2FFK4</accession>
<reference evidence="3 4" key="1">
    <citation type="journal article" date="2014" name="BMC Genomics">
        <title>Comparative genomics of the major fungal agents of human and animal Sporotrichosis: Sporothrix schenckii and Sporothrix brasiliensis.</title>
        <authorList>
            <person name="Teixeira M.M."/>
            <person name="de Almeida L.G."/>
            <person name="Kubitschek-Barreira P."/>
            <person name="Alves F.L."/>
            <person name="Kioshima E.S."/>
            <person name="Abadio A.K."/>
            <person name="Fernandes L."/>
            <person name="Derengowski L.S."/>
            <person name="Ferreira K.S."/>
            <person name="Souza R.C."/>
            <person name="Ruiz J.C."/>
            <person name="de Andrade N.C."/>
            <person name="Paes H.C."/>
            <person name="Nicola A.M."/>
            <person name="Albuquerque P."/>
            <person name="Gerber A.L."/>
            <person name="Martins V.P."/>
            <person name="Peconick L.D."/>
            <person name="Neto A.V."/>
            <person name="Chaucanez C.B."/>
            <person name="Silva P.A."/>
            <person name="Cunha O.L."/>
            <person name="de Oliveira F.F."/>
            <person name="dos Santos T.C."/>
            <person name="Barros A.L."/>
            <person name="Soares M.A."/>
            <person name="de Oliveira L.M."/>
            <person name="Marini M.M."/>
            <person name="Villalobos-Duno H."/>
            <person name="Cunha M.M."/>
            <person name="de Hoog S."/>
            <person name="da Silveira J.F."/>
            <person name="Henrissat B."/>
            <person name="Nino-Vega G.A."/>
            <person name="Cisalpino P.S."/>
            <person name="Mora-Montes H.M."/>
            <person name="Almeida S.R."/>
            <person name="Stajich J.E."/>
            <person name="Lopes-Bezerra L.M."/>
            <person name="Vasconcelos A.T."/>
            <person name="Felipe M.S."/>
        </authorList>
    </citation>
    <scope>NUCLEOTIDE SEQUENCE [LARGE SCALE GENOMIC DNA]</scope>
    <source>
        <strain evidence="3 4">5110</strain>
    </source>
</reference>
<dbReference type="PANTHER" id="PTHR43364">
    <property type="entry name" value="NADH-SPECIFIC METHYLGLYOXAL REDUCTASE-RELATED"/>
    <property type="match status" value="1"/>
</dbReference>
<keyword evidence="1" id="KW-0560">Oxidoreductase</keyword>
<proteinExistence type="predicted"/>
<dbReference type="GeneID" id="63674011"/>
<dbReference type="InterPro" id="IPR036812">
    <property type="entry name" value="NAD(P)_OxRdtase_dom_sf"/>
</dbReference>
<dbReference type="PRINTS" id="PR00069">
    <property type="entry name" value="ALDKETRDTASE"/>
</dbReference>
<sequence length="346" mass="38510">MAKARIILGLMTFGPDADKGARVTDIEDFKKALDVFQGYGYDEVDTARIYVGGLQEGYTRQAGWKERGLSLATKVYPVTPGIHKPATLTEYFETSLKELGSDSVDIFYLHAADRSVPFAETLEAVDKLHKAGKFKRLGLSNFTAFEVAEIALTAKYNGWVRPSVYQGMYNVILRSIEAELIPACRRYGLDLVVYNPIAGGLLSGKVASTDAKDIPTEGRYSDKFLNGAARARYWRNGTFAAVDAMRETAAKHGISMIEIALRWLVHHSALDVYGKQFHDGIIIGASSLAHLESNLKDLAKDPLPQEILDEVDDAWRLAKVDTSPYWHLDLKYTYDTQEELFGEGKK</sequence>
<dbReference type="InterPro" id="IPR050523">
    <property type="entry name" value="AKR_Detox_Biosynth"/>
</dbReference>
<dbReference type="RefSeq" id="XP_040617933.1">
    <property type="nucleotide sequence ID" value="XM_040759090.1"/>
</dbReference>
<organism evidence="3 4">
    <name type="scientific">Sporothrix brasiliensis 5110</name>
    <dbReference type="NCBI Taxonomy" id="1398154"/>
    <lineage>
        <taxon>Eukaryota</taxon>
        <taxon>Fungi</taxon>
        <taxon>Dikarya</taxon>
        <taxon>Ascomycota</taxon>
        <taxon>Pezizomycotina</taxon>
        <taxon>Sordariomycetes</taxon>
        <taxon>Sordariomycetidae</taxon>
        <taxon>Ophiostomatales</taxon>
        <taxon>Ophiostomataceae</taxon>
        <taxon>Sporothrix</taxon>
    </lineage>
</organism>
<dbReference type="OrthoDB" id="2310150at2759"/>
<dbReference type="AlphaFoldDB" id="A0A0C2FFK4"/>
<dbReference type="Gene3D" id="3.20.20.100">
    <property type="entry name" value="NADP-dependent oxidoreductase domain"/>
    <property type="match status" value="1"/>
</dbReference>
<dbReference type="InterPro" id="IPR018170">
    <property type="entry name" value="Aldo/ket_reductase_CS"/>
</dbReference>
<evidence type="ECO:0000313" key="3">
    <source>
        <dbReference type="EMBL" id="KIH89923.1"/>
    </source>
</evidence>
<keyword evidence="4" id="KW-1185">Reference proteome</keyword>
<gene>
    <name evidence="3" type="ORF">SPBR_00771</name>
</gene>
<dbReference type="InterPro" id="IPR020471">
    <property type="entry name" value="AKR"/>
</dbReference>
<protein>
    <submittedName>
        <fullName evidence="3">Aflatoxin B1 aldehyde reductase</fullName>
    </submittedName>
</protein>
<dbReference type="EMBL" id="AWTV01000008">
    <property type="protein sequence ID" value="KIH89923.1"/>
    <property type="molecule type" value="Genomic_DNA"/>
</dbReference>
<dbReference type="Proteomes" id="UP000031575">
    <property type="component" value="Unassembled WGS sequence"/>
</dbReference>
<dbReference type="VEuPathDB" id="FungiDB:SPBR_00771"/>
<evidence type="ECO:0000256" key="1">
    <source>
        <dbReference type="ARBA" id="ARBA00023002"/>
    </source>
</evidence>
<dbReference type="HOGENOM" id="CLU_023205_1_1_1"/>
<dbReference type="PANTHER" id="PTHR43364:SF4">
    <property type="entry name" value="NAD(P)-LINKED OXIDOREDUCTASE SUPERFAMILY PROTEIN"/>
    <property type="match status" value="1"/>
</dbReference>
<evidence type="ECO:0000313" key="4">
    <source>
        <dbReference type="Proteomes" id="UP000031575"/>
    </source>
</evidence>
<dbReference type="Pfam" id="PF00248">
    <property type="entry name" value="Aldo_ket_red"/>
    <property type="match status" value="1"/>
</dbReference>